<keyword evidence="2" id="KW-1133">Transmembrane helix</keyword>
<accession>A0AAN6W7R6</accession>
<evidence type="ECO:0000313" key="5">
    <source>
        <dbReference type="Proteomes" id="UP001302321"/>
    </source>
</evidence>
<organism evidence="4 5">
    <name type="scientific">Triangularia setosa</name>
    <dbReference type="NCBI Taxonomy" id="2587417"/>
    <lineage>
        <taxon>Eukaryota</taxon>
        <taxon>Fungi</taxon>
        <taxon>Dikarya</taxon>
        <taxon>Ascomycota</taxon>
        <taxon>Pezizomycotina</taxon>
        <taxon>Sordariomycetes</taxon>
        <taxon>Sordariomycetidae</taxon>
        <taxon>Sordariales</taxon>
        <taxon>Podosporaceae</taxon>
        <taxon>Triangularia</taxon>
    </lineage>
</organism>
<name>A0AAN6W7R6_9PEZI</name>
<evidence type="ECO:0000256" key="1">
    <source>
        <dbReference type="SAM" id="MobiDB-lite"/>
    </source>
</evidence>
<keyword evidence="5" id="KW-1185">Reference proteome</keyword>
<feature type="chain" id="PRO_5042819258" description="J domain-containing protein" evidence="3">
    <location>
        <begin position="23"/>
        <end position="307"/>
    </location>
</feature>
<feature type="signal peptide" evidence="3">
    <location>
        <begin position="1"/>
        <end position="22"/>
    </location>
</feature>
<comment type="caution">
    <text evidence="4">The sequence shown here is derived from an EMBL/GenBank/DDBJ whole genome shotgun (WGS) entry which is preliminary data.</text>
</comment>
<feature type="transmembrane region" description="Helical" evidence="2">
    <location>
        <begin position="256"/>
        <end position="275"/>
    </location>
</feature>
<keyword evidence="2" id="KW-0472">Membrane</keyword>
<feature type="region of interest" description="Disordered" evidence="1">
    <location>
        <begin position="146"/>
        <end position="181"/>
    </location>
</feature>
<gene>
    <name evidence="4" type="ORF">QBC36DRAFT_238130</name>
</gene>
<dbReference type="InterPro" id="IPR036869">
    <property type="entry name" value="J_dom_sf"/>
</dbReference>
<protein>
    <recommendedName>
        <fullName evidence="6">J domain-containing protein</fullName>
    </recommendedName>
</protein>
<dbReference type="SUPFAM" id="SSF46565">
    <property type="entry name" value="Chaperone J-domain"/>
    <property type="match status" value="1"/>
</dbReference>
<feature type="compositionally biased region" description="Polar residues" evidence="1">
    <location>
        <begin position="165"/>
        <end position="175"/>
    </location>
</feature>
<proteinExistence type="predicted"/>
<reference evidence="4" key="2">
    <citation type="submission" date="2023-05" db="EMBL/GenBank/DDBJ databases">
        <authorList>
            <consortium name="Lawrence Berkeley National Laboratory"/>
            <person name="Steindorff A."/>
            <person name="Hensen N."/>
            <person name="Bonometti L."/>
            <person name="Westerberg I."/>
            <person name="Brannstrom I.O."/>
            <person name="Guillou S."/>
            <person name="Cros-Aarteil S."/>
            <person name="Calhoun S."/>
            <person name="Haridas S."/>
            <person name="Kuo A."/>
            <person name="Mondo S."/>
            <person name="Pangilinan J."/>
            <person name="Riley R."/>
            <person name="Labutti K."/>
            <person name="Andreopoulos B."/>
            <person name="Lipzen A."/>
            <person name="Chen C."/>
            <person name="Yanf M."/>
            <person name="Daum C."/>
            <person name="Ng V."/>
            <person name="Clum A."/>
            <person name="Ohm R."/>
            <person name="Martin F."/>
            <person name="Silar P."/>
            <person name="Natvig D."/>
            <person name="Lalanne C."/>
            <person name="Gautier V."/>
            <person name="Ament-Velasquez S.L."/>
            <person name="Kruys A."/>
            <person name="Hutchinson M.I."/>
            <person name="Powell A.J."/>
            <person name="Barry K."/>
            <person name="Miller A.N."/>
            <person name="Grigoriev I.V."/>
            <person name="Debuchy R."/>
            <person name="Gladieux P."/>
            <person name="Thoren M.H."/>
            <person name="Johannesson H."/>
        </authorList>
    </citation>
    <scope>NUCLEOTIDE SEQUENCE</scope>
    <source>
        <strain evidence="4">CBS 892.96</strain>
    </source>
</reference>
<keyword evidence="3" id="KW-0732">Signal</keyword>
<sequence length="307" mass="34501">MFNSGAIYAVLMIALPLADFDARFPTPYSILGVSVSVSHYQIDDAYNDLLQTLQKQNQKRLWSGKGDQELLAKQRAEFHEAYNTVTDSLERYYWHRDTGVRDWYGVPAHCWDEIVKDKLQILRDAIAQADFSRLTWWPRSSKYAPFPTAQPPAQEPVQVKENSTEQEVPVTNTGSPARKPSEVTSVAGAAAKITSKSTSTKVNLEESRVSGIFDTLSRKLSAMAKAVVSATTQSVLASFPIIVSYSRTALAQAKTWWVILWAYICLVTTMAWSYLTTSFKLVRKYLMPLRPRISFPRQAVHSPPSGE</sequence>
<evidence type="ECO:0008006" key="6">
    <source>
        <dbReference type="Google" id="ProtNLM"/>
    </source>
</evidence>
<evidence type="ECO:0000313" key="4">
    <source>
        <dbReference type="EMBL" id="KAK4176775.1"/>
    </source>
</evidence>
<dbReference type="AlphaFoldDB" id="A0AAN6W7R6"/>
<dbReference type="Proteomes" id="UP001302321">
    <property type="component" value="Unassembled WGS sequence"/>
</dbReference>
<evidence type="ECO:0000256" key="3">
    <source>
        <dbReference type="SAM" id="SignalP"/>
    </source>
</evidence>
<reference evidence="4" key="1">
    <citation type="journal article" date="2023" name="Mol. Phylogenet. Evol.">
        <title>Genome-scale phylogeny and comparative genomics of the fungal order Sordariales.</title>
        <authorList>
            <person name="Hensen N."/>
            <person name="Bonometti L."/>
            <person name="Westerberg I."/>
            <person name="Brannstrom I.O."/>
            <person name="Guillou S."/>
            <person name="Cros-Aarteil S."/>
            <person name="Calhoun S."/>
            <person name="Haridas S."/>
            <person name="Kuo A."/>
            <person name="Mondo S."/>
            <person name="Pangilinan J."/>
            <person name="Riley R."/>
            <person name="LaButti K."/>
            <person name="Andreopoulos B."/>
            <person name="Lipzen A."/>
            <person name="Chen C."/>
            <person name="Yan M."/>
            <person name="Daum C."/>
            <person name="Ng V."/>
            <person name="Clum A."/>
            <person name="Steindorff A."/>
            <person name="Ohm R.A."/>
            <person name="Martin F."/>
            <person name="Silar P."/>
            <person name="Natvig D.O."/>
            <person name="Lalanne C."/>
            <person name="Gautier V."/>
            <person name="Ament-Velasquez S.L."/>
            <person name="Kruys A."/>
            <person name="Hutchinson M.I."/>
            <person name="Powell A.J."/>
            <person name="Barry K."/>
            <person name="Miller A.N."/>
            <person name="Grigoriev I.V."/>
            <person name="Debuchy R."/>
            <person name="Gladieux P."/>
            <person name="Hiltunen Thoren M."/>
            <person name="Johannesson H."/>
        </authorList>
    </citation>
    <scope>NUCLEOTIDE SEQUENCE</scope>
    <source>
        <strain evidence="4">CBS 892.96</strain>
    </source>
</reference>
<evidence type="ECO:0000256" key="2">
    <source>
        <dbReference type="SAM" id="Phobius"/>
    </source>
</evidence>
<keyword evidence="2" id="KW-0812">Transmembrane</keyword>
<dbReference type="EMBL" id="MU866185">
    <property type="protein sequence ID" value="KAK4176775.1"/>
    <property type="molecule type" value="Genomic_DNA"/>
</dbReference>